<evidence type="ECO:0000313" key="2">
    <source>
        <dbReference type="Proteomes" id="UP000248925"/>
    </source>
</evidence>
<dbReference type="PANTHER" id="PTHR38605:SF1">
    <property type="entry name" value="ATPASE"/>
    <property type="match status" value="1"/>
</dbReference>
<dbReference type="EMBL" id="PCDP01000036">
    <property type="protein sequence ID" value="PZM13123.1"/>
    <property type="molecule type" value="Genomic_DNA"/>
</dbReference>
<gene>
    <name evidence="1" type="ORF">CPY51_16585</name>
</gene>
<dbReference type="AlphaFoldDB" id="A0A2W4EPN0"/>
<dbReference type="PANTHER" id="PTHR38605">
    <property type="entry name" value="ATPASE-RELATED"/>
    <property type="match status" value="1"/>
</dbReference>
<accession>A0A2W4EPN0</accession>
<dbReference type="RefSeq" id="WP_111161319.1">
    <property type="nucleotide sequence ID" value="NZ_PCDP01000036.1"/>
</dbReference>
<keyword evidence="2" id="KW-1185">Reference proteome</keyword>
<proteinExistence type="predicted"/>
<dbReference type="OrthoDB" id="9777645at2"/>
<sequence length="490" mass="54546">MPPSLTSFTDDALIAFDNLADRATSLVNPTIRLGVTGLSRSGKTVFISSLVHNLLNGGRLPLFEPVQSGRVSAVRLEQQPDDAVPRFQYEDHIRALVKDRIWPDSTRAISELRITLEYQSASGWNRLFSPGRLSIDIVDYPGEWLLDLPLLAKDYRTFSEETLALAETGVRAELSRDWLTMARSADVSAAADEMRARDLAISFTDYLRACKSDERSLSTLPPGRFLLPGDLDGSPALTFAPLVPPSEGSSLRGSLWAMMERRYEAYKSVVVKPFFREHFARLDRQIVLIDALQAINRGPETVQDLERALSDVLACFRPGTNSFFSAFLGRRIDRVLVAATKADHLHHESHDRLEILTRRLVERAIERIGMSGAGIDVMALASIRATREATVKNDGHMLPVIVGTPMDQEKINGEVFDGLRKTAIFPGDLPDNPKWLFEALDGSPDKARLPDLNVVRFRPPQLDETGGVTLSIPHIRLDRAMQFLLGDRLA</sequence>
<comment type="caution">
    <text evidence="1">The sequence shown here is derived from an EMBL/GenBank/DDBJ whole genome shotgun (WGS) entry which is preliminary data.</text>
</comment>
<name>A0A2W4EPN0_9HYPH</name>
<dbReference type="InterPro" id="IPR007413">
    <property type="entry name" value="YcjX-like"/>
</dbReference>
<organism evidence="1 2">
    <name type="scientific">Rhizobium tubonense</name>
    <dbReference type="NCBI Taxonomy" id="484088"/>
    <lineage>
        <taxon>Bacteria</taxon>
        <taxon>Pseudomonadati</taxon>
        <taxon>Pseudomonadota</taxon>
        <taxon>Alphaproteobacteria</taxon>
        <taxon>Hyphomicrobiales</taxon>
        <taxon>Rhizobiaceae</taxon>
        <taxon>Rhizobium/Agrobacterium group</taxon>
        <taxon>Rhizobium</taxon>
    </lineage>
</organism>
<evidence type="ECO:0000313" key="1">
    <source>
        <dbReference type="EMBL" id="PZM13123.1"/>
    </source>
</evidence>
<reference evidence="1 2" key="1">
    <citation type="journal article" date="2018" name="Sci. Rep.">
        <title>Rhizobium tumorigenes sp. nov., a novel plant tumorigenic bacterium isolated from cane gall tumors on thornless blackberry.</title>
        <authorList>
            <person name="Kuzmanovi N."/>
            <person name="Smalla K."/>
            <person name="Gronow S."/>
            <person name="PuBawska J."/>
        </authorList>
    </citation>
    <scope>NUCLEOTIDE SEQUENCE [LARGE SCALE GENOMIC DNA]</scope>
    <source>
        <strain evidence="1 2">CCBAU 85046</strain>
    </source>
</reference>
<dbReference type="Pfam" id="PF04317">
    <property type="entry name" value="DUF463"/>
    <property type="match status" value="1"/>
</dbReference>
<dbReference type="Proteomes" id="UP000248925">
    <property type="component" value="Unassembled WGS sequence"/>
</dbReference>
<dbReference type="PIRSF" id="PIRSF019381">
    <property type="entry name" value="YcjX"/>
    <property type="match status" value="1"/>
</dbReference>
<protein>
    <submittedName>
        <fullName evidence="1">Amino acid regulated cytosolic protein</fullName>
    </submittedName>
</protein>